<protein>
    <submittedName>
        <fullName evidence="1">Uncharacterized protein</fullName>
    </submittedName>
</protein>
<reference evidence="1" key="1">
    <citation type="journal article" date="2020" name="Stud. Mycol.">
        <title>101 Dothideomycetes genomes: a test case for predicting lifestyles and emergence of pathogens.</title>
        <authorList>
            <person name="Haridas S."/>
            <person name="Albert R."/>
            <person name="Binder M."/>
            <person name="Bloem J."/>
            <person name="Labutti K."/>
            <person name="Salamov A."/>
            <person name="Andreopoulos B."/>
            <person name="Baker S."/>
            <person name="Barry K."/>
            <person name="Bills G."/>
            <person name="Bluhm B."/>
            <person name="Cannon C."/>
            <person name="Castanera R."/>
            <person name="Culley D."/>
            <person name="Daum C."/>
            <person name="Ezra D."/>
            <person name="Gonzalez J."/>
            <person name="Henrissat B."/>
            <person name="Kuo A."/>
            <person name="Liang C."/>
            <person name="Lipzen A."/>
            <person name="Lutzoni F."/>
            <person name="Magnuson J."/>
            <person name="Mondo S."/>
            <person name="Nolan M."/>
            <person name="Ohm R."/>
            <person name="Pangilinan J."/>
            <person name="Park H.-J."/>
            <person name="Ramirez L."/>
            <person name="Alfaro M."/>
            <person name="Sun H."/>
            <person name="Tritt A."/>
            <person name="Yoshinaga Y."/>
            <person name="Zwiers L.-H."/>
            <person name="Turgeon B."/>
            <person name="Goodwin S."/>
            <person name="Spatafora J."/>
            <person name="Crous P."/>
            <person name="Grigoriev I."/>
        </authorList>
    </citation>
    <scope>NUCLEOTIDE SEQUENCE</scope>
    <source>
        <strain evidence="1">CBS 119925</strain>
    </source>
</reference>
<dbReference type="AlphaFoldDB" id="A0A6A6VPL2"/>
<keyword evidence="2" id="KW-1185">Reference proteome</keyword>
<name>A0A6A6VPL2_9PLEO</name>
<dbReference type="Proteomes" id="UP000799440">
    <property type="component" value="Unassembled WGS sequence"/>
</dbReference>
<organism evidence="1 2">
    <name type="scientific">Sporormia fimetaria CBS 119925</name>
    <dbReference type="NCBI Taxonomy" id="1340428"/>
    <lineage>
        <taxon>Eukaryota</taxon>
        <taxon>Fungi</taxon>
        <taxon>Dikarya</taxon>
        <taxon>Ascomycota</taxon>
        <taxon>Pezizomycotina</taxon>
        <taxon>Dothideomycetes</taxon>
        <taxon>Pleosporomycetidae</taxon>
        <taxon>Pleosporales</taxon>
        <taxon>Sporormiaceae</taxon>
        <taxon>Sporormia</taxon>
    </lineage>
</organism>
<dbReference type="EMBL" id="MU006561">
    <property type="protein sequence ID" value="KAF2752123.1"/>
    <property type="molecule type" value="Genomic_DNA"/>
</dbReference>
<sequence length="383" mass="43903">MACYQEQVVSGRPLCFELKRRRQDRACRGDSQVRHGRWKLEDQVAHQVPRTLPIAHHGPGREAERRAKDTTLTYVSLEEASGMTIGCDSQAIHVLHIHRRGKETHFDYAPVVMDYKLERGPVELTWCHCPIQEGELVQRVWLVEDKGTYSLLIRTTRKTAWLGAPGRFTDQRVIDEYYSRHYSVSSAAPLHGIYYYFPNNSSTHRVDPPIVGPLPTLHVATPPPSPSVANSWRRDPAVPTVMGDITIELSFSRASMDNVRAVRKSERGAVELQYDGYSMCLGDFRPHEALDWMDNPRWYQITEDEMGSYCITFFQDKEEESQNLKPMEGEMRVWYRTIMGEVLVMLFGAMEPPGNDDAWILYFIQRTQLSSVEKGPDGDGYMG</sequence>
<gene>
    <name evidence="1" type="ORF">M011DRAFT_498610</name>
</gene>
<proteinExistence type="predicted"/>
<evidence type="ECO:0000313" key="2">
    <source>
        <dbReference type="Proteomes" id="UP000799440"/>
    </source>
</evidence>
<evidence type="ECO:0000313" key="1">
    <source>
        <dbReference type="EMBL" id="KAF2752123.1"/>
    </source>
</evidence>
<dbReference type="OrthoDB" id="10645841at2759"/>
<accession>A0A6A6VPL2</accession>